<evidence type="ECO:0000313" key="1">
    <source>
        <dbReference type="EMBL" id="QEA14993.1"/>
    </source>
</evidence>
<sequence length="155" mass="17074">MSDRQSLPRVQEQTVFQKAAGEVLAQRIEALALELRSVSNPEAGAFASNETLSVLAATLRIVLKKIDEIFEFEGFVFTPACVILLELFQARARGSVLSISALCQPMSSLAVGLRWIEVLESWQLVEKLDAGSDEPKVVLTERGYLRTAQALQLLL</sequence>
<dbReference type="EMBL" id="CP042345">
    <property type="protein sequence ID" value="QEA14993.1"/>
    <property type="molecule type" value="Genomic_DNA"/>
</dbReference>
<name>A0A5B8S0X7_9SPHN</name>
<evidence type="ECO:0008006" key="3">
    <source>
        <dbReference type="Google" id="ProtNLM"/>
    </source>
</evidence>
<protein>
    <recommendedName>
        <fullName evidence="3">MarR family transcriptional regulator</fullName>
    </recommendedName>
</protein>
<dbReference type="Proteomes" id="UP000321172">
    <property type="component" value="Chromosome"/>
</dbReference>
<proteinExistence type="predicted"/>
<dbReference type="OrthoDB" id="7594920at2"/>
<gene>
    <name evidence="1" type="ORF">FRF71_01945</name>
</gene>
<dbReference type="AlphaFoldDB" id="A0A5B8S0X7"/>
<organism evidence="1 2">
    <name type="scientific">Novosphingobium ginsenosidimutans</name>
    <dbReference type="NCBI Taxonomy" id="1176536"/>
    <lineage>
        <taxon>Bacteria</taxon>
        <taxon>Pseudomonadati</taxon>
        <taxon>Pseudomonadota</taxon>
        <taxon>Alphaproteobacteria</taxon>
        <taxon>Sphingomonadales</taxon>
        <taxon>Sphingomonadaceae</taxon>
        <taxon>Novosphingobium</taxon>
    </lineage>
</organism>
<accession>A0A5B8S0X7</accession>
<evidence type="ECO:0000313" key="2">
    <source>
        <dbReference type="Proteomes" id="UP000321172"/>
    </source>
</evidence>
<dbReference type="RefSeq" id="WP_147088974.1">
    <property type="nucleotide sequence ID" value="NZ_BAABJD010000002.1"/>
</dbReference>
<keyword evidence="2" id="KW-1185">Reference proteome</keyword>
<dbReference type="KEGG" id="ngf:FRF71_01945"/>
<reference evidence="1 2" key="1">
    <citation type="journal article" date="2013" name="J. Microbiol. Biotechnol.">
        <title>Novosphingobium ginsenosidimutans sp. nov., with the ability to convert ginsenoside.</title>
        <authorList>
            <person name="Kim J.K."/>
            <person name="He D."/>
            <person name="Liu Q.M."/>
            <person name="Park H.Y."/>
            <person name="Jung M.S."/>
            <person name="Yoon M.H."/>
            <person name="Kim S.C."/>
            <person name="Im W.T."/>
        </authorList>
    </citation>
    <scope>NUCLEOTIDE SEQUENCE [LARGE SCALE GENOMIC DNA]</scope>
    <source>
        <strain evidence="1 2">FW-6</strain>
    </source>
</reference>